<name>A0A831RQA2_9GAMM</name>
<comment type="function">
    <text evidence="1">Part of the ABC transporter complex LptBFG involved in the translocation of lipopolysaccharide (LPS) from the inner membrane to the outer membrane.</text>
</comment>
<keyword evidence="8 12" id="KW-0812">Transmembrane</keyword>
<comment type="subunit">
    <text evidence="11">Component of the lipopolysaccharide transport and assembly complex. The LptBFG transporter is composed of two ATP-binding proteins (LptB) and two transmembrane proteins (LptF and LptG).</text>
</comment>
<evidence type="ECO:0000256" key="5">
    <source>
        <dbReference type="ARBA" id="ARBA00022448"/>
    </source>
</evidence>
<dbReference type="PANTHER" id="PTHR33529:SF7">
    <property type="entry name" value="LIPOPOLYSACCHARIDE EXPORT SYSTEM PERMEASE PROTEIN LPTF"/>
    <property type="match status" value="1"/>
</dbReference>
<evidence type="ECO:0000256" key="2">
    <source>
        <dbReference type="ARBA" id="ARBA00004429"/>
    </source>
</evidence>
<gene>
    <name evidence="13" type="primary">lptF</name>
    <name evidence="13" type="ORF">ENI96_14000</name>
</gene>
<dbReference type="GO" id="GO:0055085">
    <property type="term" value="P:transmembrane transport"/>
    <property type="evidence" value="ECO:0007669"/>
    <property type="project" value="InterPro"/>
</dbReference>
<keyword evidence="7" id="KW-0997">Cell inner membrane</keyword>
<evidence type="ECO:0000256" key="11">
    <source>
        <dbReference type="ARBA" id="ARBA00026081"/>
    </source>
</evidence>
<evidence type="ECO:0000256" key="1">
    <source>
        <dbReference type="ARBA" id="ARBA00002265"/>
    </source>
</evidence>
<comment type="subcellular location">
    <subcellularLocation>
        <location evidence="2">Cell inner membrane</location>
        <topology evidence="2">Multi-pass membrane protein</topology>
    </subcellularLocation>
</comment>
<dbReference type="EMBL" id="DRKP01000176">
    <property type="protein sequence ID" value="HEB97531.1"/>
    <property type="molecule type" value="Genomic_DNA"/>
</dbReference>
<evidence type="ECO:0000256" key="8">
    <source>
        <dbReference type="ARBA" id="ARBA00022692"/>
    </source>
</evidence>
<keyword evidence="6" id="KW-1003">Cell membrane</keyword>
<dbReference type="Proteomes" id="UP000886251">
    <property type="component" value="Unassembled WGS sequence"/>
</dbReference>
<dbReference type="GO" id="GO:0015920">
    <property type="term" value="P:lipopolysaccharide transport"/>
    <property type="evidence" value="ECO:0007669"/>
    <property type="project" value="TreeGrafter"/>
</dbReference>
<feature type="transmembrane region" description="Helical" evidence="12">
    <location>
        <begin position="123"/>
        <end position="144"/>
    </location>
</feature>
<dbReference type="NCBIfam" id="TIGR04407">
    <property type="entry name" value="LptF_YjgP"/>
    <property type="match status" value="1"/>
</dbReference>
<feature type="transmembrane region" description="Helical" evidence="12">
    <location>
        <begin position="399"/>
        <end position="425"/>
    </location>
</feature>
<evidence type="ECO:0000256" key="10">
    <source>
        <dbReference type="ARBA" id="ARBA00023136"/>
    </source>
</evidence>
<keyword evidence="10 12" id="KW-0472">Membrane</keyword>
<dbReference type="InterPro" id="IPR005495">
    <property type="entry name" value="LptG/LptF_permease"/>
</dbReference>
<evidence type="ECO:0000256" key="9">
    <source>
        <dbReference type="ARBA" id="ARBA00022989"/>
    </source>
</evidence>
<comment type="caution">
    <text evidence="13">The sequence shown here is derived from an EMBL/GenBank/DDBJ whole genome shotgun (WGS) entry which is preliminary data.</text>
</comment>
<feature type="transmembrane region" description="Helical" evidence="12">
    <location>
        <begin position="165"/>
        <end position="185"/>
    </location>
</feature>
<organism evidence="13">
    <name type="scientific">Sedimenticola thiotaurini</name>
    <dbReference type="NCBI Taxonomy" id="1543721"/>
    <lineage>
        <taxon>Bacteria</taxon>
        <taxon>Pseudomonadati</taxon>
        <taxon>Pseudomonadota</taxon>
        <taxon>Gammaproteobacteria</taxon>
        <taxon>Chromatiales</taxon>
        <taxon>Sedimenticolaceae</taxon>
        <taxon>Sedimenticola</taxon>
    </lineage>
</organism>
<protein>
    <recommendedName>
        <fullName evidence="4">Lipopolysaccharide export system permease protein LptF</fullName>
    </recommendedName>
</protein>
<dbReference type="InterPro" id="IPR030922">
    <property type="entry name" value="LptF"/>
</dbReference>
<dbReference type="Pfam" id="PF03739">
    <property type="entry name" value="LptF_LptG"/>
    <property type="match status" value="1"/>
</dbReference>
<proteinExistence type="inferred from homology"/>
<evidence type="ECO:0000256" key="6">
    <source>
        <dbReference type="ARBA" id="ARBA00022475"/>
    </source>
</evidence>
<evidence type="ECO:0000256" key="7">
    <source>
        <dbReference type="ARBA" id="ARBA00022519"/>
    </source>
</evidence>
<feature type="transmembrane region" description="Helical" evidence="12">
    <location>
        <begin position="82"/>
        <end position="103"/>
    </location>
</feature>
<evidence type="ECO:0000256" key="3">
    <source>
        <dbReference type="ARBA" id="ARBA00007725"/>
    </source>
</evidence>
<dbReference type="AlphaFoldDB" id="A0A831RQA2"/>
<evidence type="ECO:0000313" key="13">
    <source>
        <dbReference type="EMBL" id="HEB97531.1"/>
    </source>
</evidence>
<feature type="transmembrane region" description="Helical" evidence="12">
    <location>
        <begin position="367"/>
        <end position="387"/>
    </location>
</feature>
<accession>A0A831RQA2</accession>
<keyword evidence="5" id="KW-0813">Transport</keyword>
<evidence type="ECO:0000256" key="4">
    <source>
        <dbReference type="ARBA" id="ARBA00014213"/>
    </source>
</evidence>
<sequence>MASTCRPPRGDAGEVILGLLSLEKFPNSAFQPHTLFFRYPRASVRYAFHRMLAYNSPLFPATPLTMLPIVDRYILGEITKTFLGIVIIMLLILIGSGYLRFLGAAAAGTIGSEAMIRLVAVEALRLLGPILPPSLFLAILFTLGRMYRDSEMVALAAGGVGPARLFRVVLLTALPVFLLVSWLTLEIQPWANGMKRSIFRQQESSVDLGSGIVGRFNEFNRGDLVFYVEGVSADGERLRNIFVQNRKHGRLGLTVSAEGYREVDPETGERFIVLTDGRRYEGLPGDNRYTMGQFGRYRLRVEAPRVETGRQPIDAQTTASLLRSDRLSDRVELQYRLMLPLAVLVFALIGVPLSYSLPRSGFYGKVVLAILFYLVFMNLLAASGNWMESGTTPAWMGRWWVHLLMLLLASLVLLIRSPELIAWWLGYFRRRRPR</sequence>
<dbReference type="GO" id="GO:0043190">
    <property type="term" value="C:ATP-binding cassette (ABC) transporter complex"/>
    <property type="evidence" value="ECO:0007669"/>
    <property type="project" value="InterPro"/>
</dbReference>
<reference evidence="13" key="1">
    <citation type="journal article" date="2020" name="mSystems">
        <title>Genome- and Community-Level Interaction Insights into Carbon Utilization and Element Cycling Functions of Hydrothermarchaeota in Hydrothermal Sediment.</title>
        <authorList>
            <person name="Zhou Z."/>
            <person name="Liu Y."/>
            <person name="Xu W."/>
            <person name="Pan J."/>
            <person name="Luo Z.H."/>
            <person name="Li M."/>
        </authorList>
    </citation>
    <scope>NUCLEOTIDE SEQUENCE [LARGE SCALE GENOMIC DNA]</scope>
    <source>
        <strain evidence="13">HyVt-443</strain>
    </source>
</reference>
<evidence type="ECO:0000256" key="12">
    <source>
        <dbReference type="SAM" id="Phobius"/>
    </source>
</evidence>
<keyword evidence="9 12" id="KW-1133">Transmembrane helix</keyword>
<comment type="similarity">
    <text evidence="3">Belongs to the LptF/LptG family.</text>
</comment>
<dbReference type="PANTHER" id="PTHR33529">
    <property type="entry name" value="SLR0882 PROTEIN-RELATED"/>
    <property type="match status" value="1"/>
</dbReference>
<feature type="transmembrane region" description="Helical" evidence="12">
    <location>
        <begin position="337"/>
        <end position="355"/>
    </location>
</feature>